<evidence type="ECO:0000313" key="17">
    <source>
        <dbReference type="EMBL" id="XDJ94792.1"/>
    </source>
</evidence>
<evidence type="ECO:0000313" key="19">
    <source>
        <dbReference type="EMBL" id="XDK00297.1"/>
    </source>
</evidence>
<evidence type="ECO:0000313" key="11">
    <source>
        <dbReference type="EMBL" id="XDJ75967.1"/>
    </source>
</evidence>
<dbReference type="EMBL" id="CP158253">
    <property type="protein sequence ID" value="XDJ46081.1"/>
    <property type="molecule type" value="Genomic_DNA"/>
</dbReference>
<dbReference type="EMBL" id="CP158269">
    <property type="protein sequence ID" value="XDJ89432.1"/>
    <property type="molecule type" value="Genomic_DNA"/>
</dbReference>
<dbReference type="EMBL" id="CP158270">
    <property type="protein sequence ID" value="XDJ92061.1"/>
    <property type="molecule type" value="Genomic_DNA"/>
</dbReference>
<feature type="transmembrane region" description="Helical" evidence="2">
    <location>
        <begin position="281"/>
        <end position="298"/>
    </location>
</feature>
<evidence type="ECO:0000313" key="7">
    <source>
        <dbReference type="EMBL" id="XDJ62385.1"/>
    </source>
</evidence>
<feature type="compositionally biased region" description="Low complexity" evidence="1">
    <location>
        <begin position="140"/>
        <end position="151"/>
    </location>
</feature>
<evidence type="ECO:0000313" key="18">
    <source>
        <dbReference type="EMBL" id="XDJ97580.1"/>
    </source>
</evidence>
<feature type="transmembrane region" description="Helical" evidence="2">
    <location>
        <begin position="188"/>
        <end position="211"/>
    </location>
</feature>
<dbReference type="EMBL" id="CP158273">
    <property type="protein sequence ID" value="XDJ97580.1"/>
    <property type="molecule type" value="Genomic_DNA"/>
</dbReference>
<dbReference type="EMBL" id="CP158263">
    <property type="protein sequence ID" value="XDJ73221.1"/>
    <property type="molecule type" value="Genomic_DNA"/>
</dbReference>
<keyword evidence="2" id="KW-0472">Membrane</keyword>
<dbReference type="EMBL" id="CP158264">
    <property type="protein sequence ID" value="XDJ75967.1"/>
    <property type="molecule type" value="Genomic_DNA"/>
</dbReference>
<feature type="transmembrane region" description="Helical" evidence="2">
    <location>
        <begin position="95"/>
        <end position="112"/>
    </location>
</feature>
<evidence type="ECO:0000256" key="1">
    <source>
        <dbReference type="SAM" id="MobiDB-lite"/>
    </source>
</evidence>
<dbReference type="KEGG" id="cgin:ABRZ00_08405"/>
<evidence type="ECO:0000313" key="6">
    <source>
        <dbReference type="EMBL" id="XDJ59714.1"/>
    </source>
</evidence>
<name>A0AB39F8S1_9BURK</name>
<evidence type="ECO:0000313" key="5">
    <source>
        <dbReference type="EMBL" id="XDJ56979.1"/>
    </source>
</evidence>
<sequence>MMHTLIFSISFSVAVSIFLKLARSRDIRVDQAIAVNYATATALCLWLLSPPLDTLFDQSPEVWMILGLLGVLLPSVFLIMAAAVRRAGIVRSDTAQRLSLILPLLAAFLVFHEAASGRKLLGIALALCALACLLARPRTAGDGAAPAGEAATRPDDETRGASRGWLTLLGVWAGYGCIDILFKQMAHIGAGFTGSLLLSFILAGLLMGLWLAFRRTRWHGRSLAAGMLLGGLNFGNIYFYIRAHQTFPENPTLVFAAMNIGVISIGTLVGAGVFRERLSTLNMAGIGLALGAIVLLFPR</sequence>
<feature type="transmembrane region" description="Helical" evidence="2">
    <location>
        <begin position="6"/>
        <end position="22"/>
    </location>
</feature>
<gene>
    <name evidence="6" type="ORF">ABRY90_08150</name>
    <name evidence="9" type="ORF">ABRY91_00340</name>
    <name evidence="7" type="ORF">ABRY92_05050</name>
    <name evidence="17" type="ORF">ABRY95_09360</name>
    <name evidence="13" type="ORF">ABRY96_12530</name>
    <name evidence="11" type="ORF">ABRY97_00340</name>
    <name evidence="15" type="ORF">ABRY98_13940</name>
    <name evidence="5" type="ORF">ABRZ00_08405</name>
    <name evidence="4" type="ORF">ABRZ01_08705</name>
    <name evidence="3" type="ORF">ABRZ02_07960</name>
    <name evidence="8" type="ORF">ABRZ03_11935</name>
    <name evidence="18" type="ORF">ABRZ05_00845</name>
    <name evidence="10" type="ORF">ABRZ06_02540</name>
    <name evidence="14" type="ORF">ABRZ08_03595</name>
    <name evidence="12" type="ORF">ABRZ10_02305</name>
    <name evidence="19" type="ORF">ABRZ11_00505</name>
    <name evidence="16" type="ORF">ABRZ12_06595</name>
</gene>
<evidence type="ECO:0000313" key="16">
    <source>
        <dbReference type="EMBL" id="XDJ92061.1"/>
    </source>
</evidence>
<proteinExistence type="predicted"/>
<dbReference type="EMBL" id="CP158258">
    <property type="protein sequence ID" value="XDJ59714.1"/>
    <property type="molecule type" value="Genomic_DNA"/>
</dbReference>
<dbReference type="EMBL" id="CP158272">
    <property type="protein sequence ID" value="XDK00297.1"/>
    <property type="molecule type" value="Genomic_DNA"/>
</dbReference>
<dbReference type="EMBL" id="CP158259">
    <property type="protein sequence ID" value="XDJ62385.1"/>
    <property type="molecule type" value="Genomic_DNA"/>
</dbReference>
<evidence type="ECO:0000256" key="2">
    <source>
        <dbReference type="SAM" id="Phobius"/>
    </source>
</evidence>
<evidence type="ECO:0000313" key="15">
    <source>
        <dbReference type="EMBL" id="XDJ89432.1"/>
    </source>
</evidence>
<evidence type="ECO:0000313" key="4">
    <source>
        <dbReference type="EMBL" id="XDJ54260.1"/>
    </source>
</evidence>
<dbReference type="EMBL" id="CP158271">
    <property type="protein sequence ID" value="XDJ94792.1"/>
    <property type="molecule type" value="Genomic_DNA"/>
</dbReference>
<organism evidence="11">
    <name type="scientific">Castellaniella ginsengisoli</name>
    <dbReference type="NCBI Taxonomy" id="546114"/>
    <lineage>
        <taxon>Bacteria</taxon>
        <taxon>Pseudomonadati</taxon>
        <taxon>Pseudomonadota</taxon>
        <taxon>Betaproteobacteria</taxon>
        <taxon>Burkholderiales</taxon>
        <taxon>Alcaligenaceae</taxon>
        <taxon>Castellaniella</taxon>
    </lineage>
</organism>
<dbReference type="SUPFAM" id="SSF103481">
    <property type="entry name" value="Multidrug resistance efflux transporter EmrE"/>
    <property type="match status" value="2"/>
</dbReference>
<feature type="transmembrane region" description="Helical" evidence="2">
    <location>
        <begin position="253"/>
        <end position="274"/>
    </location>
</feature>
<evidence type="ECO:0000313" key="12">
    <source>
        <dbReference type="EMBL" id="XDJ78576.1"/>
    </source>
</evidence>
<dbReference type="EMBL" id="CP158260">
    <property type="protein sequence ID" value="XDJ65177.1"/>
    <property type="molecule type" value="Genomic_DNA"/>
</dbReference>
<evidence type="ECO:0000313" key="8">
    <source>
        <dbReference type="EMBL" id="XDJ65177.1"/>
    </source>
</evidence>
<dbReference type="InterPro" id="IPR037185">
    <property type="entry name" value="EmrE-like"/>
</dbReference>
<dbReference type="EMBL" id="CP158265">
    <property type="protein sequence ID" value="XDJ78576.1"/>
    <property type="molecule type" value="Genomic_DNA"/>
</dbReference>
<evidence type="ECO:0000313" key="10">
    <source>
        <dbReference type="EMBL" id="XDJ73221.1"/>
    </source>
</evidence>
<feature type="transmembrane region" description="Helical" evidence="2">
    <location>
        <begin position="62"/>
        <end position="83"/>
    </location>
</feature>
<dbReference type="EMBL" id="CP158256">
    <property type="protein sequence ID" value="XDJ54260.1"/>
    <property type="molecule type" value="Genomic_DNA"/>
</dbReference>
<evidence type="ECO:0000313" key="3">
    <source>
        <dbReference type="EMBL" id="XDJ46081.1"/>
    </source>
</evidence>
<dbReference type="EMBL" id="CP158268">
    <property type="protein sequence ID" value="XDJ86593.1"/>
    <property type="molecule type" value="Genomic_DNA"/>
</dbReference>
<dbReference type="EMBL" id="CP158261">
    <property type="protein sequence ID" value="XDJ67897.1"/>
    <property type="molecule type" value="Genomic_DNA"/>
</dbReference>
<keyword evidence="2" id="KW-1133">Transmembrane helix</keyword>
<evidence type="ECO:0000313" key="9">
    <source>
        <dbReference type="EMBL" id="XDJ67897.1"/>
    </source>
</evidence>
<feature type="transmembrane region" description="Helical" evidence="2">
    <location>
        <begin position="223"/>
        <end position="241"/>
    </location>
</feature>
<feature type="transmembrane region" description="Helical" evidence="2">
    <location>
        <begin position="34"/>
        <end position="50"/>
    </location>
</feature>
<dbReference type="AlphaFoldDB" id="A0AB39F8S1"/>
<evidence type="ECO:0000313" key="14">
    <source>
        <dbReference type="EMBL" id="XDJ86593.1"/>
    </source>
</evidence>
<protein>
    <submittedName>
        <fullName evidence="11">EamA/RhaT family transporter</fullName>
    </submittedName>
</protein>
<feature type="region of interest" description="Disordered" evidence="1">
    <location>
        <begin position="140"/>
        <end position="159"/>
    </location>
</feature>
<keyword evidence="2" id="KW-0812">Transmembrane</keyword>
<evidence type="ECO:0000313" key="13">
    <source>
        <dbReference type="EMBL" id="XDJ83998.1"/>
    </source>
</evidence>
<dbReference type="EMBL" id="CP158257">
    <property type="protein sequence ID" value="XDJ56979.1"/>
    <property type="molecule type" value="Genomic_DNA"/>
</dbReference>
<reference evidence="11" key="1">
    <citation type="submission" date="2024-05" db="EMBL/GenBank/DDBJ databases">
        <authorList>
            <person name="Luo Y.-C."/>
            <person name="Nicholds J."/>
            <person name="Mortimer T."/>
            <person name="Maboni G."/>
        </authorList>
    </citation>
    <scope>NUCLEOTIDE SEQUENCE</scope>
    <source>
        <strain evidence="18">124370</strain>
        <strain evidence="19">124566</strain>
        <strain evidence="17">124953</strain>
        <strain evidence="16">130308</strain>
        <strain evidence="15">130416</strain>
        <strain evidence="14">140124</strain>
        <strain evidence="13">143751</strain>
        <strain evidence="12">143769</strain>
        <strain evidence="11">143811</strain>
        <strain evidence="10">143936</strain>
        <strain evidence="9">145849</strain>
        <strain evidence="8">145850</strain>
        <strain evidence="7">145852</strain>
        <strain evidence="6">148131</strain>
        <strain evidence="5">150221</strain>
        <strain evidence="4">150964</strain>
        <strain evidence="3">153271</strain>
    </source>
</reference>
<accession>A0AB39F8S1</accession>
<dbReference type="EMBL" id="CP158266">
    <property type="protein sequence ID" value="XDJ83998.1"/>
    <property type="molecule type" value="Genomic_DNA"/>
</dbReference>